<evidence type="ECO:0000259" key="6">
    <source>
        <dbReference type="Pfam" id="PF21715"/>
    </source>
</evidence>
<reference evidence="7 8" key="1">
    <citation type="submission" date="2023-08" db="EMBL/GenBank/DDBJ databases">
        <title>Helicovermis profunda gen. nov., sp. nov., a novel mesophilic, fermentative bacterium within the Bacillota from a deep-sea hydrothermal vent chimney.</title>
        <authorList>
            <person name="Miyazaki U."/>
            <person name="Mizutani D."/>
            <person name="Hashimoto Y."/>
            <person name="Tame A."/>
            <person name="Sawayama S."/>
            <person name="Miyazaki J."/>
            <person name="Takai K."/>
            <person name="Nakagawa S."/>
        </authorList>
    </citation>
    <scope>NUCLEOTIDE SEQUENCE [LARGE SCALE GENOMIC DNA]</scope>
    <source>
        <strain evidence="7 8">S502</strain>
    </source>
</reference>
<keyword evidence="2" id="KW-0805">Transcription regulation</keyword>
<name>A0AAU9EUJ2_9FIRM</name>
<dbReference type="GO" id="GO:0003677">
    <property type="term" value="F:DNA binding"/>
    <property type="evidence" value="ECO:0007669"/>
    <property type="project" value="UniProtKB-KW"/>
</dbReference>
<evidence type="ECO:0000259" key="5">
    <source>
        <dbReference type="Pfam" id="PF04198"/>
    </source>
</evidence>
<dbReference type="PANTHER" id="PTHR34294:SF5">
    <property type="entry name" value="CENTRAL GLYCOLYTIC GENES REGULATOR"/>
    <property type="match status" value="1"/>
</dbReference>
<comment type="similarity">
    <text evidence="1">Belongs to the SorC transcriptional regulatory family.</text>
</comment>
<feature type="domain" description="Sugar-binding" evidence="5">
    <location>
        <begin position="104"/>
        <end position="351"/>
    </location>
</feature>
<dbReference type="PANTHER" id="PTHR34294">
    <property type="entry name" value="TRANSCRIPTIONAL REGULATOR-RELATED"/>
    <property type="match status" value="1"/>
</dbReference>
<dbReference type="Proteomes" id="UP001321786">
    <property type="component" value="Chromosome"/>
</dbReference>
<dbReference type="InterPro" id="IPR007324">
    <property type="entry name" value="Sugar-bd_dom_put"/>
</dbReference>
<evidence type="ECO:0000313" key="8">
    <source>
        <dbReference type="Proteomes" id="UP001321786"/>
    </source>
</evidence>
<dbReference type="AlphaFoldDB" id="A0AAU9EUJ2"/>
<gene>
    <name evidence="7" type="ORF">HLPR_10760</name>
</gene>
<dbReference type="InterPro" id="IPR037171">
    <property type="entry name" value="NagB/RpiA_transferase-like"/>
</dbReference>
<organism evidence="7 8">
    <name type="scientific">Helicovermis profundi</name>
    <dbReference type="NCBI Taxonomy" id="3065157"/>
    <lineage>
        <taxon>Bacteria</taxon>
        <taxon>Bacillati</taxon>
        <taxon>Bacillota</taxon>
        <taxon>Clostridia</taxon>
        <taxon>Helicovermis</taxon>
    </lineage>
</organism>
<accession>A0AAU9EUJ2</accession>
<dbReference type="Pfam" id="PF21715">
    <property type="entry name" value="CggR_N"/>
    <property type="match status" value="1"/>
</dbReference>
<dbReference type="SUPFAM" id="SSF46785">
    <property type="entry name" value="Winged helix' DNA-binding domain"/>
    <property type="match status" value="1"/>
</dbReference>
<dbReference type="RefSeq" id="WP_338537051.1">
    <property type="nucleotide sequence ID" value="NZ_AP028654.1"/>
</dbReference>
<keyword evidence="4" id="KW-0804">Transcription</keyword>
<protein>
    <submittedName>
        <fullName evidence="7">Sugar-binding domain-containing protein</fullName>
    </submittedName>
</protein>
<dbReference type="GO" id="GO:0030246">
    <property type="term" value="F:carbohydrate binding"/>
    <property type="evidence" value="ECO:0007669"/>
    <property type="project" value="InterPro"/>
</dbReference>
<sequence>MRELKECKNCIKVDEITSVFKTIAPEMVKVLEDRYNMLRIISYLEPIGRRSLSNKLDITERIIRKEANVLKENNLVEFSLEGMSLTLTGENTLRMLNIFFKDLKGIKSLEEKVAEKLNIKKVIIAASSDDDKLLTLKELGKVGSDYLNQILLKESVIGVTGGSSVASVIDVFKKDKLDFSKCIVIPARGGLGNKAEFQANTLAEKLANKLGSSYKTLYTPDVLSKSTIDLLMSEPEIKETIDTLEKIDLLIFGIGNAETMSKRRSLNSEKIGIILNKGAVSEAFGYYFDKNGEIVHEMSTIGIKLSTFKKLGNLIAVAGGEEKVASIISICKLNSNLVLITDENVARKIINDN</sequence>
<keyword evidence="8" id="KW-1185">Reference proteome</keyword>
<dbReference type="KEGG" id="hprf:HLPR_10760"/>
<evidence type="ECO:0000313" key="7">
    <source>
        <dbReference type="EMBL" id="BEP28745.1"/>
    </source>
</evidence>
<dbReference type="SUPFAM" id="SSF100950">
    <property type="entry name" value="NagB/RpiA/CoA transferase-like"/>
    <property type="match status" value="1"/>
</dbReference>
<dbReference type="EMBL" id="AP028654">
    <property type="protein sequence ID" value="BEP28745.1"/>
    <property type="molecule type" value="Genomic_DNA"/>
</dbReference>
<dbReference type="Pfam" id="PF04198">
    <property type="entry name" value="Sugar-bind"/>
    <property type="match status" value="1"/>
</dbReference>
<evidence type="ECO:0000256" key="4">
    <source>
        <dbReference type="ARBA" id="ARBA00023163"/>
    </source>
</evidence>
<evidence type="ECO:0000256" key="1">
    <source>
        <dbReference type="ARBA" id="ARBA00010466"/>
    </source>
</evidence>
<evidence type="ECO:0000256" key="2">
    <source>
        <dbReference type="ARBA" id="ARBA00023015"/>
    </source>
</evidence>
<dbReference type="Gene3D" id="1.10.10.10">
    <property type="entry name" value="Winged helix-like DNA-binding domain superfamily/Winged helix DNA-binding domain"/>
    <property type="match status" value="1"/>
</dbReference>
<dbReference type="InterPro" id="IPR036388">
    <property type="entry name" value="WH-like_DNA-bd_sf"/>
</dbReference>
<dbReference type="InterPro" id="IPR036390">
    <property type="entry name" value="WH_DNA-bd_sf"/>
</dbReference>
<dbReference type="InterPro" id="IPR051054">
    <property type="entry name" value="SorC_transcr_regulators"/>
</dbReference>
<evidence type="ECO:0000256" key="3">
    <source>
        <dbReference type="ARBA" id="ARBA00023125"/>
    </source>
</evidence>
<proteinExistence type="inferred from homology"/>
<dbReference type="Gene3D" id="3.40.50.1360">
    <property type="match status" value="1"/>
</dbReference>
<dbReference type="InterPro" id="IPR048715">
    <property type="entry name" value="CggR_N"/>
</dbReference>
<keyword evidence="3" id="KW-0238">DNA-binding</keyword>
<feature type="domain" description="CggR N-terminal DNA binding" evidence="6">
    <location>
        <begin position="30"/>
        <end position="97"/>
    </location>
</feature>